<accession>A0A4Q9PM77</accession>
<evidence type="ECO:0000313" key="1">
    <source>
        <dbReference type="EMBL" id="TBU55330.1"/>
    </source>
</evidence>
<name>A0A4Q9PM77_9APHY</name>
<gene>
    <name evidence="1" type="ORF">BD310DRAFT_950880</name>
</gene>
<organism evidence="1 2">
    <name type="scientific">Dichomitus squalens</name>
    <dbReference type="NCBI Taxonomy" id="114155"/>
    <lineage>
        <taxon>Eukaryota</taxon>
        <taxon>Fungi</taxon>
        <taxon>Dikarya</taxon>
        <taxon>Basidiomycota</taxon>
        <taxon>Agaricomycotina</taxon>
        <taxon>Agaricomycetes</taxon>
        <taxon>Polyporales</taxon>
        <taxon>Polyporaceae</taxon>
        <taxon>Dichomitus</taxon>
    </lineage>
</organism>
<proteinExistence type="predicted"/>
<dbReference type="AlphaFoldDB" id="A0A4Q9PM77"/>
<reference evidence="1 2" key="1">
    <citation type="submission" date="2019-01" db="EMBL/GenBank/DDBJ databases">
        <title>Draft genome sequences of three monokaryotic isolates of the white-rot basidiomycete fungus Dichomitus squalens.</title>
        <authorList>
            <consortium name="DOE Joint Genome Institute"/>
            <person name="Lopez S.C."/>
            <person name="Andreopoulos B."/>
            <person name="Pangilinan J."/>
            <person name="Lipzen A."/>
            <person name="Riley R."/>
            <person name="Ahrendt S."/>
            <person name="Ng V."/>
            <person name="Barry K."/>
            <person name="Daum C."/>
            <person name="Grigoriev I.V."/>
            <person name="Hilden K.S."/>
            <person name="Makela M.R."/>
            <person name="de Vries R.P."/>
        </authorList>
    </citation>
    <scope>NUCLEOTIDE SEQUENCE [LARGE SCALE GENOMIC DNA]</scope>
    <source>
        <strain evidence="1 2">CBS 464.89</strain>
    </source>
</reference>
<evidence type="ECO:0000313" key="2">
    <source>
        <dbReference type="Proteomes" id="UP000292082"/>
    </source>
</evidence>
<sequence length="89" mass="10153">MPAVLKPFDPQLHRPNHSTSNELFLVLADGTVWTDLDTDDRKALQTCCAALNNLLDWEEPLLRRLGESLRIAGRKTLQTNETVLLLEIW</sequence>
<dbReference type="EMBL" id="ML145171">
    <property type="protein sequence ID" value="TBU55330.1"/>
    <property type="molecule type" value="Genomic_DNA"/>
</dbReference>
<keyword evidence="2" id="KW-1185">Reference proteome</keyword>
<protein>
    <submittedName>
        <fullName evidence="1">Uncharacterized protein</fullName>
    </submittedName>
</protein>
<dbReference type="Proteomes" id="UP000292082">
    <property type="component" value="Unassembled WGS sequence"/>
</dbReference>